<dbReference type="Gene3D" id="2.60.120.620">
    <property type="entry name" value="q2cbj1_9rhob like domain"/>
    <property type="match status" value="1"/>
</dbReference>
<feature type="region of interest" description="Disordered" evidence="1">
    <location>
        <begin position="129"/>
        <end position="149"/>
    </location>
</feature>
<evidence type="ECO:0000256" key="1">
    <source>
        <dbReference type="SAM" id="MobiDB-lite"/>
    </source>
</evidence>
<reference evidence="3" key="1">
    <citation type="journal article" date="2023" name="Commun. Biol.">
        <title>Genome analysis of Parmales, the sister group of diatoms, reveals the evolutionary specialization of diatoms from phago-mixotrophs to photoautotrophs.</title>
        <authorList>
            <person name="Ban H."/>
            <person name="Sato S."/>
            <person name="Yoshikawa S."/>
            <person name="Yamada K."/>
            <person name="Nakamura Y."/>
            <person name="Ichinomiya M."/>
            <person name="Sato N."/>
            <person name="Blanc-Mathieu R."/>
            <person name="Endo H."/>
            <person name="Kuwata A."/>
            <person name="Ogata H."/>
        </authorList>
    </citation>
    <scope>NUCLEOTIDE SEQUENCE [LARGE SCALE GENOMIC DNA]</scope>
    <source>
        <strain evidence="3">NIES 3699</strain>
    </source>
</reference>
<protein>
    <submittedName>
        <fullName evidence="2">Uncharacterized protein</fullName>
    </submittedName>
</protein>
<comment type="caution">
    <text evidence="2">The sequence shown here is derived from an EMBL/GenBank/DDBJ whole genome shotgun (WGS) entry which is preliminary data.</text>
</comment>
<dbReference type="EMBL" id="BRXX01000533">
    <property type="protein sequence ID" value="GMI15779.1"/>
    <property type="molecule type" value="Genomic_DNA"/>
</dbReference>
<dbReference type="SUPFAM" id="SSF51197">
    <property type="entry name" value="Clavaminate synthase-like"/>
    <property type="match status" value="1"/>
</dbReference>
<keyword evidence="3" id="KW-1185">Reference proteome</keyword>
<name>A0A9W7FPD7_9STRA</name>
<feature type="region of interest" description="Disordered" evidence="1">
    <location>
        <begin position="381"/>
        <end position="412"/>
    </location>
</feature>
<accession>A0A9W7FPD7</accession>
<organism evidence="2 3">
    <name type="scientific">Triparma verrucosa</name>
    <dbReference type="NCBI Taxonomy" id="1606542"/>
    <lineage>
        <taxon>Eukaryota</taxon>
        <taxon>Sar</taxon>
        <taxon>Stramenopiles</taxon>
        <taxon>Ochrophyta</taxon>
        <taxon>Bolidophyceae</taxon>
        <taxon>Parmales</taxon>
        <taxon>Triparmaceae</taxon>
        <taxon>Triparma</taxon>
    </lineage>
</organism>
<evidence type="ECO:0000313" key="3">
    <source>
        <dbReference type="Proteomes" id="UP001165160"/>
    </source>
</evidence>
<proteinExistence type="predicted"/>
<gene>
    <name evidence="2" type="ORF">TrVE_jg4343</name>
</gene>
<feature type="compositionally biased region" description="Acidic residues" evidence="1">
    <location>
        <begin position="381"/>
        <end position="408"/>
    </location>
</feature>
<evidence type="ECO:0000313" key="2">
    <source>
        <dbReference type="EMBL" id="GMI15779.1"/>
    </source>
</evidence>
<sequence length="424" mass="48061">MNTLLSDTRKDAPWKNDPNFWLDLLGRNKPKTTSPSKPLPGLLGEKARQRVIEDGYYRQPTPEKASVTSVEALREIVEKLVELGFPPSFALLYDEAYTVWAKYPLPSSFKNLTPTFDILAFHVDPRKDSSGFSPHRDRQPEDVSASFDSEKQPRYLTRWISLSKACSESNSCLYVIPLQTDPGYYTSDDVTSSSQLSHDGGLNPSILPLLAALPTKESFQNIRALPCEPGESILFSHRVIHWGSKGNPETCTEPRVALSVVYSDPEFEKPYIKQEVYSWSPTDPEFPSFKVRLVLVCCQMLVYYQRFDLTAEDVRKCYDVVVESGDVLEDEYRKKVCVEFCKAVRETGGIRADEDSEAEDSDEERMLEEMLDNQDAFEDEFDDFDDYEDGDDVGGELDEDDNGEEEELGLVGKPKRRKLGAAKC</sequence>
<dbReference type="AlphaFoldDB" id="A0A9W7FPD7"/>
<dbReference type="Proteomes" id="UP001165160">
    <property type="component" value="Unassembled WGS sequence"/>
</dbReference>
<feature type="compositionally biased region" description="Basic and acidic residues" evidence="1">
    <location>
        <begin position="129"/>
        <end position="141"/>
    </location>
</feature>